<keyword evidence="3" id="KW-1133">Transmembrane helix</keyword>
<dbReference type="InterPro" id="IPR000718">
    <property type="entry name" value="Peptidase_M13"/>
</dbReference>
<evidence type="ECO:0000256" key="3">
    <source>
        <dbReference type="SAM" id="Phobius"/>
    </source>
</evidence>
<dbReference type="Gene3D" id="3.40.390.10">
    <property type="entry name" value="Collagenase (Catalytic Domain)"/>
    <property type="match status" value="2"/>
</dbReference>
<dbReference type="GO" id="GO:0016485">
    <property type="term" value="P:protein processing"/>
    <property type="evidence" value="ECO:0007669"/>
    <property type="project" value="TreeGrafter"/>
</dbReference>
<evidence type="ECO:0000256" key="2">
    <source>
        <dbReference type="SAM" id="MobiDB-lite"/>
    </source>
</evidence>
<dbReference type="PANTHER" id="PTHR11733:SF7">
    <property type="entry name" value="NEPRILYSIN METALLOPEPTIDASE FAMILY-RELATED"/>
    <property type="match status" value="1"/>
</dbReference>
<comment type="similarity">
    <text evidence="1">Belongs to the peptidase M13 family.</text>
</comment>
<dbReference type="InterPro" id="IPR008753">
    <property type="entry name" value="Peptidase_M13_N"/>
</dbReference>
<dbReference type="Proteomes" id="UP000483820">
    <property type="component" value="Chromosome II"/>
</dbReference>
<keyword evidence="3" id="KW-0472">Membrane</keyword>
<evidence type="ECO:0000259" key="4">
    <source>
        <dbReference type="Pfam" id="PF05649"/>
    </source>
</evidence>
<evidence type="ECO:0000313" key="5">
    <source>
        <dbReference type="EMBL" id="KAF1766965.1"/>
    </source>
</evidence>
<dbReference type="PROSITE" id="PS51885">
    <property type="entry name" value="NEPRILYSIN"/>
    <property type="match status" value="1"/>
</dbReference>
<dbReference type="CTD" id="9804023"/>
<dbReference type="KEGG" id="crq:GCK72_006923"/>
<protein>
    <recommendedName>
        <fullName evidence="4">Peptidase M13 N-terminal domain-containing protein</fullName>
    </recommendedName>
</protein>
<evidence type="ECO:0000256" key="1">
    <source>
        <dbReference type="ARBA" id="ARBA00007357"/>
    </source>
</evidence>
<dbReference type="SUPFAM" id="SSF55486">
    <property type="entry name" value="Metalloproteases ('zincins'), catalytic domain"/>
    <property type="match status" value="1"/>
</dbReference>
<dbReference type="GO" id="GO:0005886">
    <property type="term" value="C:plasma membrane"/>
    <property type="evidence" value="ECO:0007669"/>
    <property type="project" value="TreeGrafter"/>
</dbReference>
<dbReference type="GO" id="GO:0004222">
    <property type="term" value="F:metalloendopeptidase activity"/>
    <property type="evidence" value="ECO:0007669"/>
    <property type="project" value="InterPro"/>
</dbReference>
<feature type="domain" description="Peptidase M13 N-terminal" evidence="4">
    <location>
        <begin position="141"/>
        <end position="499"/>
    </location>
</feature>
<proteinExistence type="inferred from homology"/>
<keyword evidence="3" id="KW-0812">Transmembrane</keyword>
<dbReference type="Pfam" id="PF05649">
    <property type="entry name" value="Peptidase_M13_N"/>
    <property type="match status" value="1"/>
</dbReference>
<gene>
    <name evidence="5" type="ORF">GCK72_006923</name>
</gene>
<name>A0A6A5HHK2_CAERE</name>
<dbReference type="InterPro" id="IPR024079">
    <property type="entry name" value="MetalloPept_cat_dom_sf"/>
</dbReference>
<dbReference type="PANTHER" id="PTHR11733">
    <property type="entry name" value="ZINC METALLOPROTEASE FAMILY M13 NEPRILYSIN-RELATED"/>
    <property type="match status" value="1"/>
</dbReference>
<feature type="compositionally biased region" description="Polar residues" evidence="2">
    <location>
        <begin position="54"/>
        <end position="72"/>
    </location>
</feature>
<dbReference type="AlphaFoldDB" id="A0A6A5HHK2"/>
<feature type="transmembrane region" description="Helical" evidence="3">
    <location>
        <begin position="12"/>
        <end position="32"/>
    </location>
</feature>
<dbReference type="EMBL" id="WUAV01000002">
    <property type="protein sequence ID" value="KAF1766965.1"/>
    <property type="molecule type" value="Genomic_DNA"/>
</dbReference>
<organism evidence="5 6">
    <name type="scientific">Caenorhabditis remanei</name>
    <name type="common">Caenorhabditis vulgaris</name>
    <dbReference type="NCBI Taxonomy" id="31234"/>
    <lineage>
        <taxon>Eukaryota</taxon>
        <taxon>Metazoa</taxon>
        <taxon>Ecdysozoa</taxon>
        <taxon>Nematoda</taxon>
        <taxon>Chromadorea</taxon>
        <taxon>Rhabditida</taxon>
        <taxon>Rhabditina</taxon>
        <taxon>Rhabditomorpha</taxon>
        <taxon>Rhabditoidea</taxon>
        <taxon>Rhabditidae</taxon>
        <taxon>Peloderinae</taxon>
        <taxon>Caenorhabditis</taxon>
    </lineage>
</organism>
<dbReference type="RefSeq" id="XP_053590083.1">
    <property type="nucleotide sequence ID" value="XM_053725889.1"/>
</dbReference>
<comment type="caution">
    <text evidence="5">The sequence shown here is derived from an EMBL/GenBank/DDBJ whole genome shotgun (WGS) entry which is preliminary data.</text>
</comment>
<accession>A0A6A5HHK2</accession>
<reference evidence="5 6" key="1">
    <citation type="submission" date="2019-12" db="EMBL/GenBank/DDBJ databases">
        <title>Chromosome-level assembly of the Caenorhabditis remanei genome.</title>
        <authorList>
            <person name="Teterina A.A."/>
            <person name="Willis J.H."/>
            <person name="Phillips P.C."/>
        </authorList>
    </citation>
    <scope>NUCLEOTIDE SEQUENCE [LARGE SCALE GENOMIC DNA]</scope>
    <source>
        <strain evidence="5 6">PX506</strain>
        <tissue evidence="5">Whole organism</tissue>
    </source>
</reference>
<feature type="region of interest" description="Disordered" evidence="2">
    <location>
        <begin position="47"/>
        <end position="77"/>
    </location>
</feature>
<evidence type="ECO:0000313" key="6">
    <source>
        <dbReference type="Proteomes" id="UP000483820"/>
    </source>
</evidence>
<dbReference type="GeneID" id="9804023"/>
<sequence>MSLKDKCSNPLVCLVIFLVVFVLALLATVIVLKIDSEPIVIQKEPLVSPKENDNGTSQARPSTLKPSASDSGNVEEFKSSPDIVIGSVSTTETLVTGTESVAPVTVKPNIPTLKSRNVCETPECITLAHQLLNWHDPSIDPCVDFYKSACGKYNEHTVVEGTRNNKKSIIVQNLIEEFLQTDKNPATKTERAFKLFYKKCEELKDDKAMKRNSKQALKDIFGDIKSFGSWPLAEKRWSKSKFNLNDMLSNIARSGELNFGLFQMDTMGNKHFSISPIFERQQNENLKETIKSILTENGIKVTAKTLNDDFQDYEDFIKVLDQHDYIDEDENLDLSDLEEKIPSIDFGRIIENLVNPKKKTNTTFLKKIEDMTYPTDQLLFFDKKKNLEKILKKTSARTLANFLIFHFINLSSQDLSIYPTDIKSTDCAETAINSLNEAALSAFINNHFDKENLEIVSEMVEETKENFIEMIQESTWLHEETKKAAILKVEKIKKTIGYPKEFKVPGSLDKAFKNVCTHISSALCLQLRSAEISLRNVSYSLNL</sequence>